<feature type="compositionally biased region" description="Basic and acidic residues" evidence="8">
    <location>
        <begin position="8"/>
        <end position="23"/>
    </location>
</feature>
<sequence>MSNLHLTKNHEEQHAAASTDRHQHLNLKPEDFRKIDTSDLNAEVISRESVSVWRDAMERVISNKLAMICLFILIAITVMSVIGPWLTPYDYQTNDLSSTNQPPSKEHWFGTDELGRDMFERTWMGASISLRVGLFAALIDLVIGIIYGGIMGYFGGRVDEIMNRAAEILYSIPTLLIVILLVVVMQPSLFTIVLAIGITGWVNMAWIVRGQVMQLKNQEYVLASRSLGASASRIIFRHLIPNAMGPIIVTLTLTVPSAIFAEAFLSFLGLGVQSPAASWGTMIEDARSAMKVFPWRIFFPALFISLTMLAFNIFGDALRDAFDPKLKR</sequence>
<accession>A0A2W1LC26</accession>
<evidence type="ECO:0000256" key="5">
    <source>
        <dbReference type="ARBA" id="ARBA00022989"/>
    </source>
</evidence>
<evidence type="ECO:0000256" key="6">
    <source>
        <dbReference type="ARBA" id="ARBA00023136"/>
    </source>
</evidence>
<comment type="subcellular location">
    <subcellularLocation>
        <location evidence="1 7">Cell membrane</location>
        <topology evidence="1 7">Multi-pass membrane protein</topology>
    </subcellularLocation>
</comment>
<dbReference type="PROSITE" id="PS50928">
    <property type="entry name" value="ABC_TM1"/>
    <property type="match status" value="1"/>
</dbReference>
<feature type="transmembrane region" description="Helical" evidence="7">
    <location>
        <begin position="65"/>
        <end position="86"/>
    </location>
</feature>
<dbReference type="InterPro" id="IPR035906">
    <property type="entry name" value="MetI-like_sf"/>
</dbReference>
<feature type="region of interest" description="Disordered" evidence="8">
    <location>
        <begin position="1"/>
        <end position="23"/>
    </location>
</feature>
<keyword evidence="4 7" id="KW-0812">Transmembrane</keyword>
<keyword evidence="11" id="KW-1185">Reference proteome</keyword>
<evidence type="ECO:0000256" key="7">
    <source>
        <dbReference type="RuleBase" id="RU363032"/>
    </source>
</evidence>
<comment type="caution">
    <text evidence="10">The sequence shown here is derived from an EMBL/GenBank/DDBJ whole genome shotgun (WGS) entry which is preliminary data.</text>
</comment>
<dbReference type="SUPFAM" id="SSF161098">
    <property type="entry name" value="MetI-like"/>
    <property type="match status" value="1"/>
</dbReference>
<comment type="similarity">
    <text evidence="7">Belongs to the binding-protein-dependent transport system permease family.</text>
</comment>
<dbReference type="Pfam" id="PF12911">
    <property type="entry name" value="OppC_N"/>
    <property type="match status" value="1"/>
</dbReference>
<evidence type="ECO:0000256" key="4">
    <source>
        <dbReference type="ARBA" id="ARBA00022692"/>
    </source>
</evidence>
<dbReference type="Gene3D" id="1.10.3720.10">
    <property type="entry name" value="MetI-like"/>
    <property type="match status" value="1"/>
</dbReference>
<dbReference type="GO" id="GO:0005886">
    <property type="term" value="C:plasma membrane"/>
    <property type="evidence" value="ECO:0007669"/>
    <property type="project" value="UniProtKB-SubCell"/>
</dbReference>
<dbReference type="EMBL" id="QKRB01000038">
    <property type="protein sequence ID" value="PZD96433.1"/>
    <property type="molecule type" value="Genomic_DNA"/>
</dbReference>
<protein>
    <submittedName>
        <fullName evidence="10">ABC transporter permease</fullName>
    </submittedName>
</protein>
<gene>
    <name evidence="10" type="ORF">DNH61_07960</name>
</gene>
<keyword evidence="5 7" id="KW-1133">Transmembrane helix</keyword>
<dbReference type="OrthoDB" id="9797472at2"/>
<evidence type="ECO:0000313" key="10">
    <source>
        <dbReference type="EMBL" id="PZD96433.1"/>
    </source>
</evidence>
<feature type="transmembrane region" description="Helical" evidence="7">
    <location>
        <begin position="166"/>
        <end position="183"/>
    </location>
</feature>
<keyword evidence="3" id="KW-1003">Cell membrane</keyword>
<organism evidence="10 11">
    <name type="scientific">Paenibacillus sambharensis</name>
    <dbReference type="NCBI Taxonomy" id="1803190"/>
    <lineage>
        <taxon>Bacteria</taxon>
        <taxon>Bacillati</taxon>
        <taxon>Bacillota</taxon>
        <taxon>Bacilli</taxon>
        <taxon>Bacillales</taxon>
        <taxon>Paenibacillaceae</taxon>
        <taxon>Paenibacillus</taxon>
    </lineage>
</organism>
<dbReference type="RefSeq" id="WP_111146127.1">
    <property type="nucleotide sequence ID" value="NZ_QKRB01000038.1"/>
</dbReference>
<feature type="transmembrane region" description="Helical" evidence="7">
    <location>
        <begin position="293"/>
        <end position="314"/>
    </location>
</feature>
<dbReference type="CDD" id="cd06261">
    <property type="entry name" value="TM_PBP2"/>
    <property type="match status" value="1"/>
</dbReference>
<dbReference type="AlphaFoldDB" id="A0A2W1LC26"/>
<dbReference type="InterPro" id="IPR000515">
    <property type="entry name" value="MetI-like"/>
</dbReference>
<reference evidence="10 11" key="1">
    <citation type="submission" date="2018-06" db="EMBL/GenBank/DDBJ databases">
        <title>Paenibacillus imtechensis sp. nov.</title>
        <authorList>
            <person name="Pinnaka A.K."/>
            <person name="Singh H."/>
            <person name="Kaur M."/>
        </authorList>
    </citation>
    <scope>NUCLEOTIDE SEQUENCE [LARGE SCALE GENOMIC DNA]</scope>
    <source>
        <strain evidence="10 11">SMB1</strain>
    </source>
</reference>
<feature type="transmembrane region" description="Helical" evidence="7">
    <location>
        <begin position="128"/>
        <end position="154"/>
    </location>
</feature>
<dbReference type="InterPro" id="IPR050366">
    <property type="entry name" value="BP-dependent_transpt_permease"/>
</dbReference>
<dbReference type="Pfam" id="PF00528">
    <property type="entry name" value="BPD_transp_1"/>
    <property type="match status" value="1"/>
</dbReference>
<feature type="transmembrane region" description="Helical" evidence="7">
    <location>
        <begin position="246"/>
        <end position="272"/>
    </location>
</feature>
<feature type="transmembrane region" description="Helical" evidence="7">
    <location>
        <begin position="189"/>
        <end position="208"/>
    </location>
</feature>
<dbReference type="GO" id="GO:0055085">
    <property type="term" value="P:transmembrane transport"/>
    <property type="evidence" value="ECO:0007669"/>
    <property type="project" value="InterPro"/>
</dbReference>
<name>A0A2W1LC26_9BACL</name>
<dbReference type="Proteomes" id="UP000249522">
    <property type="component" value="Unassembled WGS sequence"/>
</dbReference>
<keyword evidence="6 7" id="KW-0472">Membrane</keyword>
<evidence type="ECO:0000256" key="3">
    <source>
        <dbReference type="ARBA" id="ARBA00022475"/>
    </source>
</evidence>
<evidence type="ECO:0000313" key="11">
    <source>
        <dbReference type="Proteomes" id="UP000249522"/>
    </source>
</evidence>
<proteinExistence type="inferred from homology"/>
<evidence type="ECO:0000256" key="8">
    <source>
        <dbReference type="SAM" id="MobiDB-lite"/>
    </source>
</evidence>
<evidence type="ECO:0000256" key="2">
    <source>
        <dbReference type="ARBA" id="ARBA00022448"/>
    </source>
</evidence>
<dbReference type="PANTHER" id="PTHR43386">
    <property type="entry name" value="OLIGOPEPTIDE TRANSPORT SYSTEM PERMEASE PROTEIN APPC"/>
    <property type="match status" value="1"/>
</dbReference>
<feature type="domain" description="ABC transmembrane type-1" evidence="9">
    <location>
        <begin position="126"/>
        <end position="315"/>
    </location>
</feature>
<evidence type="ECO:0000256" key="1">
    <source>
        <dbReference type="ARBA" id="ARBA00004651"/>
    </source>
</evidence>
<keyword evidence="2 7" id="KW-0813">Transport</keyword>
<dbReference type="InterPro" id="IPR025966">
    <property type="entry name" value="OppC_N"/>
</dbReference>
<evidence type="ECO:0000259" key="9">
    <source>
        <dbReference type="PROSITE" id="PS50928"/>
    </source>
</evidence>
<dbReference type="PANTHER" id="PTHR43386:SF22">
    <property type="entry name" value="OLIGOPEPTIDE TRANSPORT SYSTEM PERMEASE PROTEIN OPPC"/>
    <property type="match status" value="1"/>
</dbReference>